<keyword evidence="3" id="KW-0597">Phosphoprotein</keyword>
<comment type="subcellular location">
    <subcellularLocation>
        <location evidence="1">Membrane</location>
        <topology evidence="1">Single-pass type I membrane protein</topology>
    </subcellularLocation>
</comment>
<dbReference type="InParanoid" id="B4N0X1"/>
<dbReference type="GO" id="GO:0005524">
    <property type="term" value="F:ATP binding"/>
    <property type="evidence" value="ECO:0007669"/>
    <property type="project" value="UniProtKB-KW"/>
</dbReference>
<evidence type="ECO:0000256" key="14">
    <source>
        <dbReference type="ARBA" id="ARBA00051243"/>
    </source>
</evidence>
<dbReference type="KEGG" id="dwi:6644402"/>
<dbReference type="Proteomes" id="UP000007798">
    <property type="component" value="Unassembled WGS sequence"/>
</dbReference>
<keyword evidence="7" id="KW-0418">Kinase</keyword>
<dbReference type="AlphaFoldDB" id="B4N0X1"/>
<dbReference type="GO" id="GO:0004714">
    <property type="term" value="F:transmembrane receptor protein tyrosine kinase activity"/>
    <property type="evidence" value="ECO:0007669"/>
    <property type="project" value="UniProtKB-EC"/>
</dbReference>
<protein>
    <recommendedName>
        <fullName evidence="2">receptor protein-tyrosine kinase</fullName>
        <ecNumber evidence="2">2.7.10.1</ecNumber>
    </recommendedName>
</protein>
<dbReference type="STRING" id="7260.B4N0X1"/>
<feature type="domain" description="Fibronectin type-III" evidence="17">
    <location>
        <begin position="460"/>
        <end position="560"/>
    </location>
</feature>
<dbReference type="InterPro" id="IPR006211">
    <property type="entry name" value="Furin-like_Cys-rich_dom"/>
</dbReference>
<dbReference type="GO" id="GO:0016020">
    <property type="term" value="C:membrane"/>
    <property type="evidence" value="ECO:0007669"/>
    <property type="project" value="UniProtKB-SubCell"/>
</dbReference>
<dbReference type="CDD" id="cd00064">
    <property type="entry name" value="FU"/>
    <property type="match status" value="1"/>
</dbReference>
<dbReference type="OrthoDB" id="6612654at2759"/>
<reference evidence="18 19" key="1">
    <citation type="journal article" date="2007" name="Nature">
        <title>Evolution of genes and genomes on the Drosophila phylogeny.</title>
        <authorList>
            <consortium name="Drosophila 12 Genomes Consortium"/>
            <person name="Clark A.G."/>
            <person name="Eisen M.B."/>
            <person name="Smith D.R."/>
            <person name="Bergman C.M."/>
            <person name="Oliver B."/>
            <person name="Markow T.A."/>
            <person name="Kaufman T.C."/>
            <person name="Kellis M."/>
            <person name="Gelbart W."/>
            <person name="Iyer V.N."/>
            <person name="Pollard D.A."/>
            <person name="Sackton T.B."/>
            <person name="Larracuente A.M."/>
            <person name="Singh N.D."/>
            <person name="Abad J.P."/>
            <person name="Abt D.N."/>
            <person name="Adryan B."/>
            <person name="Aguade M."/>
            <person name="Akashi H."/>
            <person name="Anderson W.W."/>
            <person name="Aquadro C.F."/>
            <person name="Ardell D.H."/>
            <person name="Arguello R."/>
            <person name="Artieri C.G."/>
            <person name="Barbash D.A."/>
            <person name="Barker D."/>
            <person name="Barsanti P."/>
            <person name="Batterham P."/>
            <person name="Batzoglou S."/>
            <person name="Begun D."/>
            <person name="Bhutkar A."/>
            <person name="Blanco E."/>
            <person name="Bosak S.A."/>
            <person name="Bradley R.K."/>
            <person name="Brand A.D."/>
            <person name="Brent M.R."/>
            <person name="Brooks A.N."/>
            <person name="Brown R.H."/>
            <person name="Butlin R.K."/>
            <person name="Caggese C."/>
            <person name="Calvi B.R."/>
            <person name="Bernardo de Carvalho A."/>
            <person name="Caspi A."/>
            <person name="Castrezana S."/>
            <person name="Celniker S.E."/>
            <person name="Chang J.L."/>
            <person name="Chapple C."/>
            <person name="Chatterji S."/>
            <person name="Chinwalla A."/>
            <person name="Civetta A."/>
            <person name="Clifton S.W."/>
            <person name="Comeron J.M."/>
            <person name="Costello J.C."/>
            <person name="Coyne J.A."/>
            <person name="Daub J."/>
            <person name="David R.G."/>
            <person name="Delcher A.L."/>
            <person name="Delehaunty K."/>
            <person name="Do C.B."/>
            <person name="Ebling H."/>
            <person name="Edwards K."/>
            <person name="Eickbush T."/>
            <person name="Evans J.D."/>
            <person name="Filipski A."/>
            <person name="Findeiss S."/>
            <person name="Freyhult E."/>
            <person name="Fulton L."/>
            <person name="Fulton R."/>
            <person name="Garcia A.C."/>
            <person name="Gardiner A."/>
            <person name="Garfield D.A."/>
            <person name="Garvin B.E."/>
            <person name="Gibson G."/>
            <person name="Gilbert D."/>
            <person name="Gnerre S."/>
            <person name="Godfrey J."/>
            <person name="Good R."/>
            <person name="Gotea V."/>
            <person name="Gravely B."/>
            <person name="Greenberg A.J."/>
            <person name="Griffiths-Jones S."/>
            <person name="Gross S."/>
            <person name="Guigo R."/>
            <person name="Gustafson E.A."/>
            <person name="Haerty W."/>
            <person name="Hahn M.W."/>
            <person name="Halligan D.L."/>
            <person name="Halpern A.L."/>
            <person name="Halter G.M."/>
            <person name="Han M.V."/>
            <person name="Heger A."/>
            <person name="Hillier L."/>
            <person name="Hinrichs A.S."/>
            <person name="Holmes I."/>
            <person name="Hoskins R.A."/>
            <person name="Hubisz M.J."/>
            <person name="Hultmark D."/>
            <person name="Huntley M.A."/>
            <person name="Jaffe D.B."/>
            <person name="Jagadeeshan S."/>
            <person name="Jeck W.R."/>
            <person name="Johnson J."/>
            <person name="Jones C.D."/>
            <person name="Jordan W.C."/>
            <person name="Karpen G.H."/>
            <person name="Kataoka E."/>
            <person name="Keightley P.D."/>
            <person name="Kheradpour P."/>
            <person name="Kirkness E.F."/>
            <person name="Koerich L.B."/>
            <person name="Kristiansen K."/>
            <person name="Kudrna D."/>
            <person name="Kulathinal R.J."/>
            <person name="Kumar S."/>
            <person name="Kwok R."/>
            <person name="Lander E."/>
            <person name="Langley C.H."/>
            <person name="Lapoint R."/>
            <person name="Lazzaro B.P."/>
            <person name="Lee S.J."/>
            <person name="Levesque L."/>
            <person name="Li R."/>
            <person name="Lin C.F."/>
            <person name="Lin M.F."/>
            <person name="Lindblad-Toh K."/>
            <person name="Llopart A."/>
            <person name="Long M."/>
            <person name="Low L."/>
            <person name="Lozovsky E."/>
            <person name="Lu J."/>
            <person name="Luo M."/>
            <person name="Machado C.A."/>
            <person name="Makalowski W."/>
            <person name="Marzo M."/>
            <person name="Matsuda M."/>
            <person name="Matzkin L."/>
            <person name="McAllister B."/>
            <person name="McBride C.S."/>
            <person name="McKernan B."/>
            <person name="McKernan K."/>
            <person name="Mendez-Lago M."/>
            <person name="Minx P."/>
            <person name="Mollenhauer M.U."/>
            <person name="Montooth K."/>
            <person name="Mount S.M."/>
            <person name="Mu X."/>
            <person name="Myers E."/>
            <person name="Negre B."/>
            <person name="Newfeld S."/>
            <person name="Nielsen R."/>
            <person name="Noor M.A."/>
            <person name="O'Grady P."/>
            <person name="Pachter L."/>
            <person name="Papaceit M."/>
            <person name="Parisi M.J."/>
            <person name="Parisi M."/>
            <person name="Parts L."/>
            <person name="Pedersen J.S."/>
            <person name="Pesole G."/>
            <person name="Phillippy A.M."/>
            <person name="Ponting C.P."/>
            <person name="Pop M."/>
            <person name="Porcelli D."/>
            <person name="Powell J.R."/>
            <person name="Prohaska S."/>
            <person name="Pruitt K."/>
            <person name="Puig M."/>
            <person name="Quesneville H."/>
            <person name="Ram K.R."/>
            <person name="Rand D."/>
            <person name="Rasmussen M.D."/>
            <person name="Reed L.K."/>
            <person name="Reenan R."/>
            <person name="Reily A."/>
            <person name="Remington K.A."/>
            <person name="Rieger T.T."/>
            <person name="Ritchie M.G."/>
            <person name="Robin C."/>
            <person name="Rogers Y.H."/>
            <person name="Rohde C."/>
            <person name="Rozas J."/>
            <person name="Rubenfield M.J."/>
            <person name="Ruiz A."/>
            <person name="Russo S."/>
            <person name="Salzberg S.L."/>
            <person name="Sanchez-Gracia A."/>
            <person name="Saranga D.J."/>
            <person name="Sato H."/>
            <person name="Schaeffer S.W."/>
            <person name="Schatz M.C."/>
            <person name="Schlenke T."/>
            <person name="Schwartz R."/>
            <person name="Segarra C."/>
            <person name="Singh R.S."/>
            <person name="Sirot L."/>
            <person name="Sirota M."/>
            <person name="Sisneros N.B."/>
            <person name="Smith C.D."/>
            <person name="Smith T.F."/>
            <person name="Spieth J."/>
            <person name="Stage D.E."/>
            <person name="Stark A."/>
            <person name="Stephan W."/>
            <person name="Strausberg R.L."/>
            <person name="Strempel S."/>
            <person name="Sturgill D."/>
            <person name="Sutton G."/>
            <person name="Sutton G.G."/>
            <person name="Tao W."/>
            <person name="Teichmann S."/>
            <person name="Tobari Y.N."/>
            <person name="Tomimura Y."/>
            <person name="Tsolas J.M."/>
            <person name="Valente V.L."/>
            <person name="Venter E."/>
            <person name="Venter J.C."/>
            <person name="Vicario S."/>
            <person name="Vieira F.G."/>
            <person name="Vilella A.J."/>
            <person name="Villasante A."/>
            <person name="Walenz B."/>
            <person name="Wang J."/>
            <person name="Wasserman M."/>
            <person name="Watts T."/>
            <person name="Wilson D."/>
            <person name="Wilson R.K."/>
            <person name="Wing R.A."/>
            <person name="Wolfner M.F."/>
            <person name="Wong A."/>
            <person name="Wong G.K."/>
            <person name="Wu C.I."/>
            <person name="Wu G."/>
            <person name="Yamamoto D."/>
            <person name="Yang H.P."/>
            <person name="Yang S.P."/>
            <person name="Yorke J.A."/>
            <person name="Yoshida K."/>
            <person name="Zdobnov E."/>
            <person name="Zhang P."/>
            <person name="Zhang Y."/>
            <person name="Zimin A.V."/>
            <person name="Baldwin J."/>
            <person name="Abdouelleil A."/>
            <person name="Abdulkadir J."/>
            <person name="Abebe A."/>
            <person name="Abera B."/>
            <person name="Abreu J."/>
            <person name="Acer S.C."/>
            <person name="Aftuck L."/>
            <person name="Alexander A."/>
            <person name="An P."/>
            <person name="Anderson E."/>
            <person name="Anderson S."/>
            <person name="Arachi H."/>
            <person name="Azer M."/>
            <person name="Bachantsang P."/>
            <person name="Barry A."/>
            <person name="Bayul T."/>
            <person name="Berlin A."/>
            <person name="Bessette D."/>
            <person name="Bloom T."/>
            <person name="Blye J."/>
            <person name="Boguslavskiy L."/>
            <person name="Bonnet C."/>
            <person name="Boukhgalter B."/>
            <person name="Bourzgui I."/>
            <person name="Brown A."/>
            <person name="Cahill P."/>
            <person name="Channer S."/>
            <person name="Cheshatsang Y."/>
            <person name="Chuda L."/>
            <person name="Citroen M."/>
            <person name="Collymore A."/>
            <person name="Cooke P."/>
            <person name="Costello M."/>
            <person name="D'Aco K."/>
            <person name="Daza R."/>
            <person name="De Haan G."/>
            <person name="DeGray S."/>
            <person name="DeMaso C."/>
            <person name="Dhargay N."/>
            <person name="Dooley K."/>
            <person name="Dooley E."/>
            <person name="Doricent M."/>
            <person name="Dorje P."/>
            <person name="Dorjee K."/>
            <person name="Dupes A."/>
            <person name="Elong R."/>
            <person name="Falk J."/>
            <person name="Farina A."/>
            <person name="Faro S."/>
            <person name="Ferguson D."/>
            <person name="Fisher S."/>
            <person name="Foley C.D."/>
            <person name="Franke A."/>
            <person name="Friedrich D."/>
            <person name="Gadbois L."/>
            <person name="Gearin G."/>
            <person name="Gearin C.R."/>
            <person name="Giannoukos G."/>
            <person name="Goode T."/>
            <person name="Graham J."/>
            <person name="Grandbois E."/>
            <person name="Grewal S."/>
            <person name="Gyaltsen K."/>
            <person name="Hafez N."/>
            <person name="Hagos B."/>
            <person name="Hall J."/>
            <person name="Henson C."/>
            <person name="Hollinger A."/>
            <person name="Honan T."/>
            <person name="Huard M.D."/>
            <person name="Hughes L."/>
            <person name="Hurhula B."/>
            <person name="Husby M.E."/>
            <person name="Kamat A."/>
            <person name="Kanga B."/>
            <person name="Kashin S."/>
            <person name="Khazanovich D."/>
            <person name="Kisner P."/>
            <person name="Lance K."/>
            <person name="Lara M."/>
            <person name="Lee W."/>
            <person name="Lennon N."/>
            <person name="Letendre F."/>
            <person name="LeVine R."/>
            <person name="Lipovsky A."/>
            <person name="Liu X."/>
            <person name="Liu J."/>
            <person name="Liu S."/>
            <person name="Lokyitsang T."/>
            <person name="Lokyitsang Y."/>
            <person name="Lubonja R."/>
            <person name="Lui A."/>
            <person name="MacDonald P."/>
            <person name="Magnisalis V."/>
            <person name="Maru K."/>
            <person name="Matthews C."/>
            <person name="McCusker W."/>
            <person name="McDonough S."/>
            <person name="Mehta T."/>
            <person name="Meldrim J."/>
            <person name="Meneus L."/>
            <person name="Mihai O."/>
            <person name="Mihalev A."/>
            <person name="Mihova T."/>
            <person name="Mittelman R."/>
            <person name="Mlenga V."/>
            <person name="Montmayeur A."/>
            <person name="Mulrain L."/>
            <person name="Navidi A."/>
            <person name="Naylor J."/>
            <person name="Negash T."/>
            <person name="Nguyen T."/>
            <person name="Nguyen N."/>
            <person name="Nicol R."/>
            <person name="Norbu C."/>
            <person name="Norbu N."/>
            <person name="Novod N."/>
            <person name="O'Neill B."/>
            <person name="Osman S."/>
            <person name="Markiewicz E."/>
            <person name="Oyono O.L."/>
            <person name="Patti C."/>
            <person name="Phunkhang P."/>
            <person name="Pierre F."/>
            <person name="Priest M."/>
            <person name="Raghuraman S."/>
            <person name="Rege F."/>
            <person name="Reyes R."/>
            <person name="Rise C."/>
            <person name="Rogov P."/>
            <person name="Ross K."/>
            <person name="Ryan E."/>
            <person name="Settipalli S."/>
            <person name="Shea T."/>
            <person name="Sherpa N."/>
            <person name="Shi L."/>
            <person name="Shih D."/>
            <person name="Sparrow T."/>
            <person name="Spaulding J."/>
            <person name="Stalker J."/>
            <person name="Stange-Thomann N."/>
            <person name="Stavropoulos S."/>
            <person name="Stone C."/>
            <person name="Strader C."/>
            <person name="Tesfaye S."/>
            <person name="Thomson T."/>
            <person name="Thoulutsang Y."/>
            <person name="Thoulutsang D."/>
            <person name="Topham K."/>
            <person name="Topping I."/>
            <person name="Tsamla T."/>
            <person name="Vassiliev H."/>
            <person name="Vo A."/>
            <person name="Wangchuk T."/>
            <person name="Wangdi T."/>
            <person name="Weiand M."/>
            <person name="Wilkinson J."/>
            <person name="Wilson A."/>
            <person name="Yadav S."/>
            <person name="Young G."/>
            <person name="Yu Q."/>
            <person name="Zembek L."/>
            <person name="Zhong D."/>
            <person name="Zimmer A."/>
            <person name="Zwirko Z."/>
            <person name="Jaffe D.B."/>
            <person name="Alvarez P."/>
            <person name="Brockman W."/>
            <person name="Butler J."/>
            <person name="Chin C."/>
            <person name="Gnerre S."/>
            <person name="Grabherr M."/>
            <person name="Kleber M."/>
            <person name="Mauceli E."/>
            <person name="MacCallum I."/>
        </authorList>
    </citation>
    <scope>NUCLEOTIDE SEQUENCE [LARGE SCALE GENOMIC DNA]</scope>
    <source>
        <strain evidence="19">Tucson 14030-0811.24</strain>
    </source>
</reference>
<keyword evidence="13" id="KW-0325">Glycoprotein</keyword>
<keyword evidence="5 15" id="KW-0812">Transmembrane</keyword>
<keyword evidence="6" id="KW-0547">Nucleotide-binding</keyword>
<dbReference type="SUPFAM" id="SSF52058">
    <property type="entry name" value="L domain-like"/>
    <property type="match status" value="2"/>
</dbReference>
<evidence type="ECO:0000256" key="1">
    <source>
        <dbReference type="ARBA" id="ARBA00004479"/>
    </source>
</evidence>
<keyword evidence="9 15" id="KW-1133">Transmembrane helix</keyword>
<gene>
    <name evidence="18" type="primary">Dwil\GK24394</name>
    <name evidence="18" type="ORF">Dwil_GK24394</name>
</gene>
<feature type="domain" description="Fibronectin type-III" evidence="17">
    <location>
        <begin position="575"/>
        <end position="733"/>
    </location>
</feature>
<evidence type="ECO:0000259" key="17">
    <source>
        <dbReference type="SMART" id="SM00060"/>
    </source>
</evidence>
<dbReference type="EMBL" id="CH963920">
    <property type="protein sequence ID" value="EDW77734.2"/>
    <property type="molecule type" value="Genomic_DNA"/>
</dbReference>
<dbReference type="Gene3D" id="2.10.220.10">
    <property type="entry name" value="Hormone Receptor, Insulin-like Growth Factor Receptor 1, Chain A, domain 2"/>
    <property type="match status" value="1"/>
</dbReference>
<evidence type="ECO:0000256" key="10">
    <source>
        <dbReference type="ARBA" id="ARBA00023136"/>
    </source>
</evidence>
<sequence length="958" mass="110005">MMFGNMLLGLGLIVMLLTTIAPSADGYKECTSIDIRNECSKMKLLDNCTVVTGFVMIALMPSHPNQCNYSEFTFPDLIEITEYMILTDVRGMVSIGKMFPHLTVIRGRRLFLNYALGVTSMPDLQLLEFPSLVAIQRGHVYIGTCPKLCQLERVNWDRLTLSTGQNHIIVGDNNCTQRSICKGCDSGYCWSNFYCQRFENDNVAHIKNNANNCHEECLGGCHQNETASKCQACRGISDGDVCVPKCPEGKYFLEQYQRCYNRSQCINDHEHYIYGSECVAFCPSGFRANNKSECTACDEQDPCISVCSPEPANDTINVSNLADADELRGCQVVNGSLTITIRNQVNESQLAHSLSSIREIRGYLKIYRSSQLSNLKFLNNLEVINGNPLEHSHYSLIVYDNKQLSELWHPVRQLQLKEGGMFIHRNNKLCNKAVQDFQLSANHDKALDSTQTNDQEVLCSPAKLQLSVQIRTHRTVELIWQKSETSVKVEVIYRTVPKGHLYHDHSELEAPVCTRINWERRILFPDNLIDFNETHYKYKLEGLQPDTRYVCLLRTFGGDVKHEARSDLTYVLTEPDIPQPPKVELIQKTDSSLTVRLRGHDQNHDHYVLTVFELPDDTVYLDSRNYCHHPSYRWQDMQDGNQWRESAFQDYDYDDCCAHKEEMADDRRFKDEMRDQYRCSLDQNQNCHDLEPETSPMQQIRLLANTSQYELNHLNRYSLYSLELQACNGLGCSSPTILNDRTNYTMGADMPTELSACYVGHSKTLIMRFKEPQLPNAMIVYYVIHYRKNLSDKGPETQISCLTRKEHALAKFVHVAMLNITFDEFAVRVHSLAGEVAITPFKPITTCTSEELITPAGEIQQDAHLATVMGSEHGHGVSIFLICFFFGCSLSLLWVMYKRRCWRKLPGLRRYVPVREQWLRERQQTEDREILVDGFETVRFQNNNNSHNSSHIADEYQM</sequence>
<dbReference type="InterPro" id="IPR003961">
    <property type="entry name" value="FN3_dom"/>
</dbReference>
<dbReference type="HOGENOM" id="CLU_311983_0_0_1"/>
<dbReference type="Gene3D" id="2.60.40.10">
    <property type="entry name" value="Immunoglobulins"/>
    <property type="match status" value="1"/>
</dbReference>
<dbReference type="InterPro" id="IPR006212">
    <property type="entry name" value="Furin_repeat"/>
</dbReference>
<dbReference type="EC" id="2.7.10.1" evidence="2"/>
<evidence type="ECO:0000256" key="7">
    <source>
        <dbReference type="ARBA" id="ARBA00022777"/>
    </source>
</evidence>
<dbReference type="SUPFAM" id="SSF57184">
    <property type="entry name" value="Growth factor receptor domain"/>
    <property type="match status" value="1"/>
</dbReference>
<evidence type="ECO:0000256" key="2">
    <source>
        <dbReference type="ARBA" id="ARBA00011902"/>
    </source>
</evidence>
<keyword evidence="12" id="KW-0675">Receptor</keyword>
<feature type="chain" id="PRO_5006458163" description="receptor protein-tyrosine kinase" evidence="16">
    <location>
        <begin position="27"/>
        <end position="958"/>
    </location>
</feature>
<evidence type="ECO:0000256" key="12">
    <source>
        <dbReference type="ARBA" id="ARBA00023170"/>
    </source>
</evidence>
<feature type="transmembrane region" description="Helical" evidence="15">
    <location>
        <begin position="877"/>
        <end position="897"/>
    </location>
</feature>
<dbReference type="InterPro" id="IPR036941">
    <property type="entry name" value="Rcpt_L-dom_sf"/>
</dbReference>
<dbReference type="InterPro" id="IPR013783">
    <property type="entry name" value="Ig-like_fold"/>
</dbReference>
<evidence type="ECO:0000256" key="16">
    <source>
        <dbReference type="SAM" id="SignalP"/>
    </source>
</evidence>
<dbReference type="InterPro" id="IPR000494">
    <property type="entry name" value="Rcpt_L-dom"/>
</dbReference>
<keyword evidence="8" id="KW-0067">ATP-binding</keyword>
<comment type="catalytic activity">
    <reaction evidence="14">
        <text>L-tyrosyl-[protein] + ATP = O-phospho-L-tyrosyl-[protein] + ADP + H(+)</text>
        <dbReference type="Rhea" id="RHEA:10596"/>
        <dbReference type="Rhea" id="RHEA-COMP:10136"/>
        <dbReference type="Rhea" id="RHEA-COMP:20101"/>
        <dbReference type="ChEBI" id="CHEBI:15378"/>
        <dbReference type="ChEBI" id="CHEBI:30616"/>
        <dbReference type="ChEBI" id="CHEBI:46858"/>
        <dbReference type="ChEBI" id="CHEBI:61978"/>
        <dbReference type="ChEBI" id="CHEBI:456216"/>
        <dbReference type="EC" id="2.7.10.1"/>
    </reaction>
</comment>
<proteinExistence type="predicted"/>
<dbReference type="Pfam" id="PF00757">
    <property type="entry name" value="Furin-like"/>
    <property type="match status" value="1"/>
</dbReference>
<keyword evidence="11" id="KW-0829">Tyrosine-protein kinase</keyword>
<evidence type="ECO:0000256" key="6">
    <source>
        <dbReference type="ARBA" id="ARBA00022741"/>
    </source>
</evidence>
<keyword evidence="16" id="KW-0732">Signal</keyword>
<dbReference type="Pfam" id="PF01030">
    <property type="entry name" value="Recep_L_domain"/>
    <property type="match status" value="2"/>
</dbReference>
<dbReference type="SMART" id="SM00261">
    <property type="entry name" value="FU"/>
    <property type="match status" value="1"/>
</dbReference>
<evidence type="ECO:0000256" key="4">
    <source>
        <dbReference type="ARBA" id="ARBA00022679"/>
    </source>
</evidence>
<evidence type="ECO:0000256" key="13">
    <source>
        <dbReference type="ARBA" id="ARBA00023180"/>
    </source>
</evidence>
<dbReference type="SMR" id="B4N0X1"/>
<evidence type="ECO:0000256" key="5">
    <source>
        <dbReference type="ARBA" id="ARBA00022692"/>
    </source>
</evidence>
<evidence type="ECO:0000256" key="11">
    <source>
        <dbReference type="ARBA" id="ARBA00023137"/>
    </source>
</evidence>
<name>B4N0X1_DROWI</name>
<dbReference type="eggNOG" id="KOG4258">
    <property type="taxonomic scope" value="Eukaryota"/>
</dbReference>
<evidence type="ECO:0000256" key="8">
    <source>
        <dbReference type="ARBA" id="ARBA00022840"/>
    </source>
</evidence>
<evidence type="ECO:0000256" key="15">
    <source>
        <dbReference type="SAM" id="Phobius"/>
    </source>
</evidence>
<keyword evidence="4 18" id="KW-0808">Transferase</keyword>
<evidence type="ECO:0000313" key="19">
    <source>
        <dbReference type="Proteomes" id="UP000007798"/>
    </source>
</evidence>
<evidence type="ECO:0000313" key="18">
    <source>
        <dbReference type="EMBL" id="EDW77734.2"/>
    </source>
</evidence>
<dbReference type="Gene3D" id="3.80.20.20">
    <property type="entry name" value="Receptor L-domain"/>
    <property type="match status" value="2"/>
</dbReference>
<evidence type="ECO:0000256" key="3">
    <source>
        <dbReference type="ARBA" id="ARBA00022553"/>
    </source>
</evidence>
<evidence type="ECO:0000256" key="9">
    <source>
        <dbReference type="ARBA" id="ARBA00022989"/>
    </source>
</evidence>
<dbReference type="SUPFAM" id="SSF49265">
    <property type="entry name" value="Fibronectin type III"/>
    <property type="match status" value="2"/>
</dbReference>
<feature type="signal peptide" evidence="16">
    <location>
        <begin position="1"/>
        <end position="26"/>
    </location>
</feature>
<dbReference type="InterPro" id="IPR036116">
    <property type="entry name" value="FN3_sf"/>
</dbReference>
<accession>B4N0X1</accession>
<keyword evidence="19" id="KW-1185">Reference proteome</keyword>
<dbReference type="InterPro" id="IPR009030">
    <property type="entry name" value="Growth_fac_rcpt_cys_sf"/>
</dbReference>
<organism evidence="18 19">
    <name type="scientific">Drosophila willistoni</name>
    <name type="common">Fruit fly</name>
    <dbReference type="NCBI Taxonomy" id="7260"/>
    <lineage>
        <taxon>Eukaryota</taxon>
        <taxon>Metazoa</taxon>
        <taxon>Ecdysozoa</taxon>
        <taxon>Arthropoda</taxon>
        <taxon>Hexapoda</taxon>
        <taxon>Insecta</taxon>
        <taxon>Pterygota</taxon>
        <taxon>Neoptera</taxon>
        <taxon>Endopterygota</taxon>
        <taxon>Diptera</taxon>
        <taxon>Brachycera</taxon>
        <taxon>Muscomorpha</taxon>
        <taxon>Ephydroidea</taxon>
        <taxon>Drosophilidae</taxon>
        <taxon>Drosophila</taxon>
        <taxon>Sophophora</taxon>
    </lineage>
</organism>
<keyword evidence="10 15" id="KW-0472">Membrane</keyword>
<dbReference type="SMART" id="SM00060">
    <property type="entry name" value="FN3"/>
    <property type="match status" value="2"/>
</dbReference>